<evidence type="ECO:0000313" key="1">
    <source>
        <dbReference type="EMBL" id="CAL6033440.1"/>
    </source>
</evidence>
<dbReference type="Proteomes" id="UP001642409">
    <property type="component" value="Unassembled WGS sequence"/>
</dbReference>
<sequence length="678" mass="78988">MFNKSSIQIKKLMNVFRPYPNIDIYISICNKQLSLINSTGYIIGKSQINYDLYPGYKNPKYNSGKQCINEGYLYKPVICKGKIYIQVFESVYSIKNCALQLEATIPDFNMYADRYAVEANYCSLFVIDDDLYALNFNERVYVLNNDKFKFVKHMHGQAHQFYNKVYLVRPFLNLIQQIGSNLQPVHNFELNAGISQQFIFGEILAVVTQKPVQAYSKTTITELHVINIFDNSHKVIEFSKQYQKLGDQLVLGSVGLQLKDEILNILYQGTDKYSVQIQREYQQFIDRQINTFPQYSHEVNNVLNQFQSNFPSLLLQQFNQQKNMQQRRVGQYYNILNNVQLLNLVTLTQFKDIFAVVEDNFIYIFNQQKQVIRQIVVDYNMYQGVKQESICYGNEVQIHAQLHNVVFCANKVYLQYYNKILELTPNLELKYAFIIPDLNMNTQESFICRLFTLNNQLYVHNYDGSSEYQGNVYVFDGKQLTFVMQQSGYFIQSKESVIIWDHRANKLLLLSPDLQVTLIRDIMNYAHISLASGVLILQLMQSKGNTLLCVDLNTREIVEKLYQPGQDVQLNVTNFDNERIISQLDLGSNRQLKPESYKFIFNKIQPEIETPPFRINDFETIKSIFAFKLSEFNAKLEGKTVSVHKQTGKVANLVQKQMNESEKMTQNFIFAFGDGIDQ</sequence>
<proteinExistence type="predicted"/>
<comment type="caution">
    <text evidence="1">The sequence shown here is derived from an EMBL/GenBank/DDBJ whole genome shotgun (WGS) entry which is preliminary data.</text>
</comment>
<accession>A0ABP1JAT4</accession>
<organism evidence="1 2">
    <name type="scientific">Hexamita inflata</name>
    <dbReference type="NCBI Taxonomy" id="28002"/>
    <lineage>
        <taxon>Eukaryota</taxon>
        <taxon>Metamonada</taxon>
        <taxon>Diplomonadida</taxon>
        <taxon>Hexamitidae</taxon>
        <taxon>Hexamitinae</taxon>
        <taxon>Hexamita</taxon>
    </lineage>
</organism>
<reference evidence="1 2" key="1">
    <citation type="submission" date="2024-07" db="EMBL/GenBank/DDBJ databases">
        <authorList>
            <person name="Akdeniz Z."/>
        </authorList>
    </citation>
    <scope>NUCLEOTIDE SEQUENCE [LARGE SCALE GENOMIC DNA]</scope>
</reference>
<dbReference type="EMBL" id="CAXDID020000125">
    <property type="protein sequence ID" value="CAL6033440.1"/>
    <property type="molecule type" value="Genomic_DNA"/>
</dbReference>
<gene>
    <name evidence="1" type="ORF">HINF_LOCUS34970</name>
</gene>
<name>A0ABP1JAT4_9EUKA</name>
<evidence type="ECO:0000313" key="2">
    <source>
        <dbReference type="Proteomes" id="UP001642409"/>
    </source>
</evidence>
<keyword evidence="2" id="KW-1185">Reference proteome</keyword>
<protein>
    <submittedName>
        <fullName evidence="1">Uncharacterized protein</fullName>
    </submittedName>
</protein>